<sequence length="236" mass="25048">MAEHTERTERAERTEPRDRTGPAAPVTVTVTVTVLIVDDHPVVRDGLRGMFASAVGFEVLGEAGDGIEGVELATRLDPDVVLMDLRMPGGGGVAAIVELARRAPRCKVLVLTTYDTDSDTLPAIEAGATGYLLKDTPREELFTAVRAAAEGRTVLSPAVASRLVSRVRSPGNEPLSAREREVLALVAKGTSNREIAAVLFISEATVKTHLTHIYGKLDAKDRAAAVAVAYDRGILG</sequence>
<dbReference type="InterPro" id="IPR001789">
    <property type="entry name" value="Sig_transdc_resp-reg_receiver"/>
</dbReference>
<accession>A0ABU2T675</accession>
<feature type="domain" description="HTH luxR-type" evidence="7">
    <location>
        <begin position="168"/>
        <end position="233"/>
    </location>
</feature>
<dbReference type="Pfam" id="PF00072">
    <property type="entry name" value="Response_reg"/>
    <property type="match status" value="1"/>
</dbReference>
<evidence type="ECO:0000256" key="4">
    <source>
        <dbReference type="ARBA" id="ARBA00023163"/>
    </source>
</evidence>
<feature type="region of interest" description="Disordered" evidence="6">
    <location>
        <begin position="1"/>
        <end position="24"/>
    </location>
</feature>
<proteinExistence type="predicted"/>
<dbReference type="RefSeq" id="WP_311623041.1">
    <property type="nucleotide sequence ID" value="NZ_JAVRFE010000008.1"/>
</dbReference>
<keyword evidence="4" id="KW-0804">Transcription</keyword>
<evidence type="ECO:0000313" key="9">
    <source>
        <dbReference type="EMBL" id="MDT0455730.1"/>
    </source>
</evidence>
<evidence type="ECO:0000256" key="5">
    <source>
        <dbReference type="PROSITE-ProRule" id="PRU00169"/>
    </source>
</evidence>
<dbReference type="PROSITE" id="PS50110">
    <property type="entry name" value="RESPONSE_REGULATORY"/>
    <property type="match status" value="1"/>
</dbReference>
<dbReference type="SUPFAM" id="SSF52172">
    <property type="entry name" value="CheY-like"/>
    <property type="match status" value="1"/>
</dbReference>
<dbReference type="PANTHER" id="PTHR43214:SF24">
    <property type="entry name" value="TRANSCRIPTIONAL REGULATORY PROTEIN NARL-RELATED"/>
    <property type="match status" value="1"/>
</dbReference>
<dbReference type="InterPro" id="IPR039420">
    <property type="entry name" value="WalR-like"/>
</dbReference>
<reference evidence="9" key="1">
    <citation type="submission" date="2024-05" db="EMBL/GenBank/DDBJ databases">
        <title>30 novel species of actinomycetes from the DSMZ collection.</title>
        <authorList>
            <person name="Nouioui I."/>
        </authorList>
    </citation>
    <scope>NUCLEOTIDE SEQUENCE</scope>
    <source>
        <strain evidence="9">DSM 41527</strain>
    </source>
</reference>
<dbReference type="InterPro" id="IPR000792">
    <property type="entry name" value="Tscrpt_reg_LuxR_C"/>
</dbReference>
<keyword evidence="10" id="KW-1185">Reference proteome</keyword>
<dbReference type="CDD" id="cd06170">
    <property type="entry name" value="LuxR_C_like"/>
    <property type="match status" value="1"/>
</dbReference>
<dbReference type="InterPro" id="IPR058245">
    <property type="entry name" value="NreC/VraR/RcsB-like_REC"/>
</dbReference>
<dbReference type="InterPro" id="IPR016032">
    <property type="entry name" value="Sig_transdc_resp-reg_C-effctor"/>
</dbReference>
<evidence type="ECO:0000259" key="7">
    <source>
        <dbReference type="PROSITE" id="PS50043"/>
    </source>
</evidence>
<keyword evidence="2" id="KW-0805">Transcription regulation</keyword>
<keyword evidence="3" id="KW-0238">DNA-binding</keyword>
<comment type="caution">
    <text evidence="9">The sequence shown here is derived from an EMBL/GenBank/DDBJ whole genome shotgun (WGS) entry which is preliminary data.</text>
</comment>
<dbReference type="Gene3D" id="3.40.50.2300">
    <property type="match status" value="1"/>
</dbReference>
<dbReference type="Pfam" id="PF00196">
    <property type="entry name" value="GerE"/>
    <property type="match status" value="1"/>
</dbReference>
<dbReference type="Proteomes" id="UP001180551">
    <property type="component" value="Unassembled WGS sequence"/>
</dbReference>
<dbReference type="PRINTS" id="PR00038">
    <property type="entry name" value="HTHLUXR"/>
</dbReference>
<evidence type="ECO:0000256" key="2">
    <source>
        <dbReference type="ARBA" id="ARBA00023015"/>
    </source>
</evidence>
<dbReference type="EMBL" id="JAVRFE010000008">
    <property type="protein sequence ID" value="MDT0455730.1"/>
    <property type="molecule type" value="Genomic_DNA"/>
</dbReference>
<evidence type="ECO:0000259" key="8">
    <source>
        <dbReference type="PROSITE" id="PS50110"/>
    </source>
</evidence>
<dbReference type="SMART" id="SM00421">
    <property type="entry name" value="HTH_LUXR"/>
    <property type="match status" value="1"/>
</dbReference>
<protein>
    <submittedName>
        <fullName evidence="9">Response regulator transcription factor</fullName>
    </submittedName>
</protein>
<dbReference type="PROSITE" id="PS00622">
    <property type="entry name" value="HTH_LUXR_1"/>
    <property type="match status" value="1"/>
</dbReference>
<dbReference type="InterPro" id="IPR011006">
    <property type="entry name" value="CheY-like_superfamily"/>
</dbReference>
<dbReference type="PANTHER" id="PTHR43214">
    <property type="entry name" value="TWO-COMPONENT RESPONSE REGULATOR"/>
    <property type="match status" value="1"/>
</dbReference>
<feature type="modified residue" description="4-aspartylphosphate" evidence="5">
    <location>
        <position position="84"/>
    </location>
</feature>
<name>A0ABU2T675_9ACTN</name>
<feature type="domain" description="Response regulatory" evidence="8">
    <location>
        <begin position="33"/>
        <end position="149"/>
    </location>
</feature>
<evidence type="ECO:0000256" key="6">
    <source>
        <dbReference type="SAM" id="MobiDB-lite"/>
    </source>
</evidence>
<dbReference type="SUPFAM" id="SSF46894">
    <property type="entry name" value="C-terminal effector domain of the bipartite response regulators"/>
    <property type="match status" value="1"/>
</dbReference>
<dbReference type="CDD" id="cd17535">
    <property type="entry name" value="REC_NarL-like"/>
    <property type="match status" value="1"/>
</dbReference>
<dbReference type="SMART" id="SM00448">
    <property type="entry name" value="REC"/>
    <property type="match status" value="1"/>
</dbReference>
<evidence type="ECO:0000256" key="1">
    <source>
        <dbReference type="ARBA" id="ARBA00022553"/>
    </source>
</evidence>
<feature type="compositionally biased region" description="Basic and acidic residues" evidence="6">
    <location>
        <begin position="1"/>
        <end position="20"/>
    </location>
</feature>
<evidence type="ECO:0000256" key="3">
    <source>
        <dbReference type="ARBA" id="ARBA00023125"/>
    </source>
</evidence>
<gene>
    <name evidence="9" type="ORF">RM550_08255</name>
</gene>
<evidence type="ECO:0000313" key="10">
    <source>
        <dbReference type="Proteomes" id="UP001180551"/>
    </source>
</evidence>
<dbReference type="PROSITE" id="PS50043">
    <property type="entry name" value="HTH_LUXR_2"/>
    <property type="match status" value="1"/>
</dbReference>
<organism evidence="9 10">
    <name type="scientific">Streptomyces mooreae</name>
    <dbReference type="NCBI Taxonomy" id="3075523"/>
    <lineage>
        <taxon>Bacteria</taxon>
        <taxon>Bacillati</taxon>
        <taxon>Actinomycetota</taxon>
        <taxon>Actinomycetes</taxon>
        <taxon>Kitasatosporales</taxon>
        <taxon>Streptomycetaceae</taxon>
        <taxon>Streptomyces</taxon>
    </lineage>
</organism>
<keyword evidence="1 5" id="KW-0597">Phosphoprotein</keyword>